<evidence type="ECO:0000256" key="3">
    <source>
        <dbReference type="ARBA" id="ARBA00048447"/>
    </source>
</evidence>
<dbReference type="PANTHER" id="PTHR43691">
    <property type="entry name" value="URIDINE PHOSPHORYLASE"/>
    <property type="match status" value="1"/>
</dbReference>
<organism evidence="5 6">
    <name type="scientific">Acetatifactor muris</name>
    <dbReference type="NCBI Taxonomy" id="879566"/>
    <lineage>
        <taxon>Bacteria</taxon>
        <taxon>Bacillati</taxon>
        <taxon>Bacillota</taxon>
        <taxon>Clostridia</taxon>
        <taxon>Lachnospirales</taxon>
        <taxon>Lachnospiraceae</taxon>
        <taxon>Acetatifactor</taxon>
    </lineage>
</organism>
<dbReference type="SUPFAM" id="SSF53167">
    <property type="entry name" value="Purine and uridine phosphorylases"/>
    <property type="match status" value="1"/>
</dbReference>
<dbReference type="EC" id="2.4.2.3" evidence="1"/>
<dbReference type="Proteomes" id="UP000236311">
    <property type="component" value="Unassembled WGS sequence"/>
</dbReference>
<name>A0A2K4ZJ78_9FIRM</name>
<comment type="catalytic activity">
    <reaction evidence="3">
        <text>uridine + phosphate = alpha-D-ribose 1-phosphate + uracil</text>
        <dbReference type="Rhea" id="RHEA:24388"/>
        <dbReference type="ChEBI" id="CHEBI:16704"/>
        <dbReference type="ChEBI" id="CHEBI:17568"/>
        <dbReference type="ChEBI" id="CHEBI:43474"/>
        <dbReference type="ChEBI" id="CHEBI:57720"/>
        <dbReference type="EC" id="2.4.2.3"/>
    </reaction>
</comment>
<dbReference type="Pfam" id="PF01048">
    <property type="entry name" value="PNP_UDP_1"/>
    <property type="match status" value="1"/>
</dbReference>
<protein>
    <recommendedName>
        <fullName evidence="2">Uridine phosphorylase</fullName>
        <ecNumber evidence="1">2.4.2.3</ecNumber>
    </recommendedName>
</protein>
<dbReference type="InterPro" id="IPR035994">
    <property type="entry name" value="Nucleoside_phosphorylase_sf"/>
</dbReference>
<keyword evidence="5" id="KW-0808">Transferase</keyword>
<dbReference type="GO" id="GO:0004731">
    <property type="term" value="F:purine-nucleoside phosphorylase activity"/>
    <property type="evidence" value="ECO:0007669"/>
    <property type="project" value="TreeGrafter"/>
</dbReference>
<dbReference type="GO" id="GO:0004850">
    <property type="term" value="F:uridine phosphorylase activity"/>
    <property type="evidence" value="ECO:0007669"/>
    <property type="project" value="UniProtKB-EC"/>
</dbReference>
<gene>
    <name evidence="5" type="primary">deoD</name>
    <name evidence="5" type="ORF">AMURIS_03255</name>
</gene>
<evidence type="ECO:0000256" key="2">
    <source>
        <dbReference type="ARBA" id="ARBA00021980"/>
    </source>
</evidence>
<dbReference type="Gene3D" id="3.40.50.1580">
    <property type="entry name" value="Nucleoside phosphorylase domain"/>
    <property type="match status" value="1"/>
</dbReference>
<dbReference type="RefSeq" id="WP_172455160.1">
    <property type="nucleotide sequence ID" value="NZ_JANJZD010000017.1"/>
</dbReference>
<dbReference type="GO" id="GO:0005829">
    <property type="term" value="C:cytosol"/>
    <property type="evidence" value="ECO:0007669"/>
    <property type="project" value="TreeGrafter"/>
</dbReference>
<feature type="domain" description="Nucleoside phosphorylase" evidence="4">
    <location>
        <begin position="58"/>
        <end position="218"/>
    </location>
</feature>
<dbReference type="PANTHER" id="PTHR43691:SF11">
    <property type="entry name" value="FI09636P-RELATED"/>
    <property type="match status" value="1"/>
</dbReference>
<proteinExistence type="predicted"/>
<accession>A0A2K4ZJ78</accession>
<sequence>MITEAFDNQSPAIINPQIKVNAPQVDACILTFSHMIEKFVLENYDCRQIASFWFATGNTPIYELKHKGKKFAFYKTYVGAPACVGTVEDTLSEIKTDKYVVFGAAGCLNKEIARGKVMIPTQAYRDEGTSYHYAPASDYVTVGNADIVAAFMEENGIPYVKGKTWTTDSFYRETVNNFEKHKADGCISVEMECAALQAMCDFRGLKLYTFFTSGDLLDAPKWDARRKEGQTKGTQHDAGHFDIALELARYVAE</sequence>
<evidence type="ECO:0000313" key="6">
    <source>
        <dbReference type="Proteomes" id="UP000236311"/>
    </source>
</evidence>
<evidence type="ECO:0000259" key="4">
    <source>
        <dbReference type="Pfam" id="PF01048"/>
    </source>
</evidence>
<dbReference type="EMBL" id="OFSM01000017">
    <property type="protein sequence ID" value="SOY30524.1"/>
    <property type="molecule type" value="Genomic_DNA"/>
</dbReference>
<dbReference type="CDD" id="cd09007">
    <property type="entry name" value="NP-I_spr0068"/>
    <property type="match status" value="1"/>
</dbReference>
<reference evidence="5 6" key="1">
    <citation type="submission" date="2018-01" db="EMBL/GenBank/DDBJ databases">
        <authorList>
            <person name="Gaut B.S."/>
            <person name="Morton B.R."/>
            <person name="Clegg M.T."/>
            <person name="Duvall M.R."/>
        </authorList>
    </citation>
    <scope>NUCLEOTIDE SEQUENCE [LARGE SCALE GENOMIC DNA]</scope>
    <source>
        <strain evidence="5">GP69</strain>
    </source>
</reference>
<dbReference type="InterPro" id="IPR000845">
    <property type="entry name" value="Nucleoside_phosphorylase_d"/>
</dbReference>
<keyword evidence="5" id="KW-0328">Glycosyltransferase</keyword>
<dbReference type="AlphaFoldDB" id="A0A2K4ZJ78"/>
<evidence type="ECO:0000256" key="1">
    <source>
        <dbReference type="ARBA" id="ARBA00011888"/>
    </source>
</evidence>
<keyword evidence="6" id="KW-1185">Reference proteome</keyword>
<dbReference type="GO" id="GO:0006152">
    <property type="term" value="P:purine nucleoside catabolic process"/>
    <property type="evidence" value="ECO:0007669"/>
    <property type="project" value="TreeGrafter"/>
</dbReference>
<evidence type="ECO:0000313" key="5">
    <source>
        <dbReference type="EMBL" id="SOY30524.1"/>
    </source>
</evidence>